<dbReference type="KEGG" id="vg:16797309"/>
<accession>S0A075</accession>
<dbReference type="EMBL" id="KC821622">
    <property type="protein sequence ID" value="AGO48771.1"/>
    <property type="molecule type" value="Genomic_DNA"/>
</dbReference>
<reference evidence="1 2" key="1">
    <citation type="journal article" date="2013" name="Proc. Natl. Acad. Sci. U.S.A.">
        <title>Twelve previously unknown phage genera are ubiquitous in global oceans.</title>
        <authorList>
            <person name="Holmfeldt K."/>
            <person name="Solonenko N."/>
            <person name="Shah M."/>
            <person name="Corrier K."/>
            <person name="Riemann L."/>
            <person name="Verberkmoes N.C."/>
            <person name="Sullivan M.B."/>
        </authorList>
    </citation>
    <scope>NUCLEOTIDE SEQUENCE [LARGE SCALE GENOMIC DNA]</scope>
    <source>
        <strain evidence="1">Phi46:3</strain>
    </source>
</reference>
<keyword evidence="2" id="KW-1185">Reference proteome</keyword>
<organism evidence="1 2">
    <name type="scientific">Cellulophaga phage phi46:3</name>
    <dbReference type="NCBI Taxonomy" id="1327985"/>
    <lineage>
        <taxon>Viruses</taxon>
        <taxon>Duplodnaviria</taxon>
        <taxon>Heunggongvirae</taxon>
        <taxon>Uroviricota</taxon>
        <taxon>Caudoviricetes</taxon>
        <taxon>Pachyviridae</taxon>
        <taxon>Bacelvirus</taxon>
        <taxon>Bacelvirus phi46tres</taxon>
    </lineage>
</organism>
<protein>
    <submittedName>
        <fullName evidence="1">Uncharacterized protein</fullName>
    </submittedName>
</protein>
<sequence length="63" mass="7215">MKVEITKRQLEAIQEVCITIDATIGCSDTESSDDAPDFDKSMNRELKIIKRFFNKNGYELDIS</sequence>
<name>S0A075_9CAUD</name>
<reference evidence="2" key="2">
    <citation type="submission" date="2013-03" db="EMBL/GenBank/DDBJ databases">
        <title>The Cellulophaga phages: a novel, diverse, and globally ubiquitous model system.</title>
        <authorList>
            <person name="Holmfeldt K."/>
            <person name="Solonenko N."/>
            <person name="Shah M."/>
            <person name="Corrier K."/>
            <person name="Riemann L."/>
            <person name="VerBerkmoes N.C."/>
            <person name="Sullivan M.B."/>
        </authorList>
    </citation>
    <scope>NUCLEOTIDE SEQUENCE [LARGE SCALE GENOMIC DNA]</scope>
</reference>
<dbReference type="GeneID" id="16797309"/>
<dbReference type="Proteomes" id="UP000014727">
    <property type="component" value="Segment"/>
</dbReference>
<evidence type="ECO:0000313" key="1">
    <source>
        <dbReference type="EMBL" id="AGO48771.1"/>
    </source>
</evidence>
<proteinExistence type="predicted"/>
<dbReference type="RefSeq" id="YP_008241070.1">
    <property type="nucleotide sequence ID" value="NC_021792.1"/>
</dbReference>
<evidence type="ECO:0000313" key="2">
    <source>
        <dbReference type="Proteomes" id="UP000014727"/>
    </source>
</evidence>
<gene>
    <name evidence="1" type="ORF">Phi46:3_gp027</name>
</gene>